<gene>
    <name evidence="2" type="ORF">PAXINDRAFT_90740</name>
</gene>
<reference evidence="2 3" key="1">
    <citation type="submission" date="2014-06" db="EMBL/GenBank/DDBJ databases">
        <authorList>
            <consortium name="DOE Joint Genome Institute"/>
            <person name="Kuo A."/>
            <person name="Kohler A."/>
            <person name="Nagy L.G."/>
            <person name="Floudas D."/>
            <person name="Copeland A."/>
            <person name="Barry K.W."/>
            <person name="Cichocki N."/>
            <person name="Veneault-Fourrey C."/>
            <person name="LaButti K."/>
            <person name="Lindquist E.A."/>
            <person name="Lipzen A."/>
            <person name="Lundell T."/>
            <person name="Morin E."/>
            <person name="Murat C."/>
            <person name="Sun H."/>
            <person name="Tunlid A."/>
            <person name="Henrissat B."/>
            <person name="Grigoriev I.V."/>
            <person name="Hibbett D.S."/>
            <person name="Martin F."/>
            <person name="Nordberg H.P."/>
            <person name="Cantor M.N."/>
            <person name="Hua S.X."/>
        </authorList>
    </citation>
    <scope>NUCLEOTIDE SEQUENCE [LARGE SCALE GENOMIC DNA]</scope>
    <source>
        <strain evidence="2 3">ATCC 200175</strain>
    </source>
</reference>
<feature type="non-terminal residue" evidence="2">
    <location>
        <position position="1"/>
    </location>
</feature>
<dbReference type="AlphaFoldDB" id="A0A0C9TIW0"/>
<dbReference type="GO" id="GO:0016020">
    <property type="term" value="C:membrane"/>
    <property type="evidence" value="ECO:0007669"/>
    <property type="project" value="InterPro"/>
</dbReference>
<dbReference type="InterPro" id="IPR001499">
    <property type="entry name" value="GPCR_STE3"/>
</dbReference>
<dbReference type="PRINTS" id="PR00899">
    <property type="entry name" value="GPCRSTE3"/>
</dbReference>
<organism evidence="2 3">
    <name type="scientific">Paxillus involutus ATCC 200175</name>
    <dbReference type="NCBI Taxonomy" id="664439"/>
    <lineage>
        <taxon>Eukaryota</taxon>
        <taxon>Fungi</taxon>
        <taxon>Dikarya</taxon>
        <taxon>Basidiomycota</taxon>
        <taxon>Agaricomycotina</taxon>
        <taxon>Agaricomycetes</taxon>
        <taxon>Agaricomycetidae</taxon>
        <taxon>Boletales</taxon>
        <taxon>Paxilineae</taxon>
        <taxon>Paxillaceae</taxon>
        <taxon>Paxillus</taxon>
    </lineage>
</organism>
<dbReference type="EMBL" id="KN819965">
    <property type="protein sequence ID" value="KIJ07241.1"/>
    <property type="molecule type" value="Genomic_DNA"/>
</dbReference>
<protein>
    <submittedName>
        <fullName evidence="2">Unplaced genomic scaffold PAXINscaffold_643, whole genome shotgun sequence</fullName>
    </submittedName>
</protein>
<keyword evidence="3" id="KW-1185">Reference proteome</keyword>
<keyword evidence="1" id="KW-0812">Transmembrane</keyword>
<sequence>LRTLRWNHNVENWAPAWCDLCTRLLLAVGVALPATALCINRRLYMIVTLDQRRMRC</sequence>
<dbReference type="OrthoDB" id="2874149at2759"/>
<keyword evidence="1" id="KW-0472">Membrane</keyword>
<evidence type="ECO:0000313" key="2">
    <source>
        <dbReference type="EMBL" id="KIJ07241.1"/>
    </source>
</evidence>
<accession>A0A0C9TIW0</accession>
<dbReference type="Proteomes" id="UP000053647">
    <property type="component" value="Unassembled WGS sequence"/>
</dbReference>
<reference evidence="3" key="2">
    <citation type="submission" date="2015-01" db="EMBL/GenBank/DDBJ databases">
        <title>Evolutionary Origins and Diversification of the Mycorrhizal Mutualists.</title>
        <authorList>
            <consortium name="DOE Joint Genome Institute"/>
            <consortium name="Mycorrhizal Genomics Consortium"/>
            <person name="Kohler A."/>
            <person name="Kuo A."/>
            <person name="Nagy L.G."/>
            <person name="Floudas D."/>
            <person name="Copeland A."/>
            <person name="Barry K.W."/>
            <person name="Cichocki N."/>
            <person name="Veneault-Fourrey C."/>
            <person name="LaButti K."/>
            <person name="Lindquist E.A."/>
            <person name="Lipzen A."/>
            <person name="Lundell T."/>
            <person name="Morin E."/>
            <person name="Murat C."/>
            <person name="Riley R."/>
            <person name="Ohm R."/>
            <person name="Sun H."/>
            <person name="Tunlid A."/>
            <person name="Henrissat B."/>
            <person name="Grigoriev I.V."/>
            <person name="Hibbett D.S."/>
            <person name="Martin F."/>
        </authorList>
    </citation>
    <scope>NUCLEOTIDE SEQUENCE [LARGE SCALE GENOMIC DNA]</scope>
    <source>
        <strain evidence="3">ATCC 200175</strain>
    </source>
</reference>
<keyword evidence="1" id="KW-1133">Transmembrane helix</keyword>
<name>A0A0C9TIW0_PAXIN</name>
<dbReference type="Pfam" id="PF02076">
    <property type="entry name" value="STE3"/>
    <property type="match status" value="1"/>
</dbReference>
<proteinExistence type="predicted"/>
<feature type="transmembrane region" description="Helical" evidence="1">
    <location>
        <begin position="24"/>
        <end position="44"/>
    </location>
</feature>
<evidence type="ECO:0000313" key="3">
    <source>
        <dbReference type="Proteomes" id="UP000053647"/>
    </source>
</evidence>
<evidence type="ECO:0000256" key="1">
    <source>
        <dbReference type="SAM" id="Phobius"/>
    </source>
</evidence>
<dbReference type="HOGENOM" id="CLU_3019953_0_0_1"/>
<dbReference type="GO" id="GO:0004932">
    <property type="term" value="F:mating-type factor pheromone receptor activity"/>
    <property type="evidence" value="ECO:0007669"/>
    <property type="project" value="InterPro"/>
</dbReference>